<comment type="caution">
    <text evidence="1">The sequence shown here is derived from an EMBL/GenBank/DDBJ whole genome shotgun (WGS) entry which is preliminary data.</text>
</comment>
<dbReference type="Proteomes" id="UP001556692">
    <property type="component" value="Unassembled WGS sequence"/>
</dbReference>
<name>A0ABV3SEV6_9HYPH</name>
<accession>A0ABV3SEV6</accession>
<organism evidence="1 2">
    <name type="scientific">Aquibium pacificus</name>
    <dbReference type="NCBI Taxonomy" id="3153579"/>
    <lineage>
        <taxon>Bacteria</taxon>
        <taxon>Pseudomonadati</taxon>
        <taxon>Pseudomonadota</taxon>
        <taxon>Alphaproteobacteria</taxon>
        <taxon>Hyphomicrobiales</taxon>
        <taxon>Phyllobacteriaceae</taxon>
        <taxon>Aquibium</taxon>
    </lineage>
</organism>
<protein>
    <submittedName>
        <fullName evidence="1">Strictosidine synthase</fullName>
    </submittedName>
</protein>
<dbReference type="RefSeq" id="WP_367953170.1">
    <property type="nucleotide sequence ID" value="NZ_JBDPGJ010000002.1"/>
</dbReference>
<proteinExistence type="predicted"/>
<dbReference type="SUPFAM" id="SSF63829">
    <property type="entry name" value="Calcium-dependent phosphotriesterase"/>
    <property type="match status" value="1"/>
</dbReference>
<gene>
    <name evidence="1" type="ORF">ABGN05_06285</name>
</gene>
<evidence type="ECO:0000313" key="1">
    <source>
        <dbReference type="EMBL" id="MEX0405267.1"/>
    </source>
</evidence>
<evidence type="ECO:0000313" key="2">
    <source>
        <dbReference type="Proteomes" id="UP001556692"/>
    </source>
</evidence>
<sequence>MLEAITRALDRFRGSGDAAVTVPPMDGALRPNFSIENASLLHSIEAPDNLVSYAGTILFSSGSRLLELRREEGSAVERELLSSPVTCLASHASGTLAIGLAEGTIRLSGGLHDGTVLTQVGDRKIVCATAATFADADTLLVCLGSQQCPAADWKHDLMANHASGSVWRIDLKSLAATCLADALAYPYGIVADSCGRIIVSESWRHRIVQVAPESAPLTLYGDIPGYPARMVLDLESKELWLAVFAPRLQLIEFVLREDEYRKRMMKELDPEWWIAPSLHHPASFLEPLQGGGLKQLGELKPWAPSRSYGLLVRLDADCQPIESFHSRANGTRHGVTSCLPDGSSVIVASKGGDAIVAIEH</sequence>
<reference evidence="1 2" key="1">
    <citation type="submission" date="2024-05" db="EMBL/GenBank/DDBJ databases">
        <authorList>
            <person name="Jiang F."/>
        </authorList>
    </citation>
    <scope>NUCLEOTIDE SEQUENCE [LARGE SCALE GENOMIC DNA]</scope>
    <source>
        <strain evidence="1 2">LZ166</strain>
    </source>
</reference>
<keyword evidence="2" id="KW-1185">Reference proteome</keyword>
<dbReference type="EMBL" id="JBDPGJ010000002">
    <property type="protein sequence ID" value="MEX0405267.1"/>
    <property type="molecule type" value="Genomic_DNA"/>
</dbReference>